<proteinExistence type="predicted"/>
<dbReference type="Proteomes" id="UP000176329">
    <property type="component" value="Unassembled WGS sequence"/>
</dbReference>
<organism evidence="1 2">
    <name type="scientific">Candidatus Magasanikbacteria bacterium RIFCSPHIGHO2_01_FULL_50_8</name>
    <dbReference type="NCBI Taxonomy" id="1798674"/>
    <lineage>
        <taxon>Bacteria</taxon>
        <taxon>Candidatus Magasanikiibacteriota</taxon>
    </lineage>
</organism>
<dbReference type="EMBL" id="MFPV01000055">
    <property type="protein sequence ID" value="OGH60749.1"/>
    <property type="molecule type" value="Genomic_DNA"/>
</dbReference>
<protein>
    <submittedName>
        <fullName evidence="1">Uncharacterized protein</fullName>
    </submittedName>
</protein>
<gene>
    <name evidence="1" type="ORF">A2848_00210</name>
</gene>
<reference evidence="1 2" key="1">
    <citation type="journal article" date="2016" name="Nat. Commun.">
        <title>Thousands of microbial genomes shed light on interconnected biogeochemical processes in an aquifer system.</title>
        <authorList>
            <person name="Anantharaman K."/>
            <person name="Brown C.T."/>
            <person name="Hug L.A."/>
            <person name="Sharon I."/>
            <person name="Castelle C.J."/>
            <person name="Probst A.J."/>
            <person name="Thomas B.C."/>
            <person name="Singh A."/>
            <person name="Wilkins M.J."/>
            <person name="Karaoz U."/>
            <person name="Brodie E.L."/>
            <person name="Williams K.H."/>
            <person name="Hubbard S.S."/>
            <person name="Banfield J.F."/>
        </authorList>
    </citation>
    <scope>NUCLEOTIDE SEQUENCE [LARGE SCALE GENOMIC DNA]</scope>
</reference>
<comment type="caution">
    <text evidence="1">The sequence shown here is derived from an EMBL/GenBank/DDBJ whole genome shotgun (WGS) entry which is preliminary data.</text>
</comment>
<name>A0A1F6LN15_9BACT</name>
<evidence type="ECO:0000313" key="1">
    <source>
        <dbReference type="EMBL" id="OGH60749.1"/>
    </source>
</evidence>
<sequence>MTACQAVFYLIILARRENGKVFGLIERWGLTKSFFFAIVVLTYHSECCGLNNEKSPACGRVERFK</sequence>
<evidence type="ECO:0000313" key="2">
    <source>
        <dbReference type="Proteomes" id="UP000176329"/>
    </source>
</evidence>
<dbReference type="AlphaFoldDB" id="A0A1F6LN15"/>
<accession>A0A1F6LN15</accession>